<sequence length="386" mass="40322">MTRRPLSPRGKIALLCSSHFINDIHSAFLNTFIPVIIANLGISVARAGGLQALSGAIHICCQPLLGFLADRSSRPIPVIVGPLLAALGSSMLPLAPSYGAALLLTGLWGLGSATFHPQGHGAVGLVSPSGRLAFNISLFSVAGMLGGTLSPLYALSLKKLVGYRLLPLAALVPVTLLGLLTWRFLARFDDDEKPAGTFRLGDVGRSLSVVFRKIYRVWAISVTRDTAFQATRFFLPLVVTASGGGLGQIGTILFFMMAAGTVSPLIGGHLSDAFGKERVLFVILLATPLCLVPAALLSGLPSYVLFIVGTALINATQPITAAMGQEAAPEARSTASSIVMGLSWGLGGFAMAPLGYLADRAGLTTTLVVIGLLPLLSLPFLRRRTA</sequence>
<keyword evidence="2" id="KW-1185">Reference proteome</keyword>
<evidence type="ECO:0000313" key="2">
    <source>
        <dbReference type="Proteomes" id="UP000682204"/>
    </source>
</evidence>
<proteinExistence type="predicted"/>
<accession>A0ACD1DUH3</accession>
<dbReference type="EMBL" id="CP074691">
    <property type="protein sequence ID" value="QVL35830.1"/>
    <property type="molecule type" value="Genomic_DNA"/>
</dbReference>
<evidence type="ECO:0000313" key="1">
    <source>
        <dbReference type="EMBL" id="QVL35830.1"/>
    </source>
</evidence>
<organism evidence="1 2">
    <name type="scientific">Aminirod propionatiphilus</name>
    <dbReference type="NCBI Taxonomy" id="3415223"/>
    <lineage>
        <taxon>Bacteria</taxon>
        <taxon>Thermotogati</taxon>
        <taxon>Synergistota</taxon>
        <taxon>Synergistia</taxon>
        <taxon>Synergistales</taxon>
        <taxon>Aminiphilaceae</taxon>
        <taxon>Aminirod</taxon>
    </lineage>
</organism>
<name>A0ACD1DUH3_9BACT</name>
<dbReference type="Proteomes" id="UP000682204">
    <property type="component" value="Chromosome"/>
</dbReference>
<reference evidence="1" key="1">
    <citation type="submission" date="2021-05" db="EMBL/GenBank/DDBJ databases">
        <title>An isolated secondary fermenter in methanogenic hydrocarbon-degrading communities.</title>
        <authorList>
            <person name="Liu Y.-F."/>
            <person name="Liu Z.-l."/>
        </authorList>
    </citation>
    <scope>NUCLEOTIDE SEQUENCE</scope>
    <source>
        <strain evidence="1">L-13</strain>
    </source>
</reference>
<gene>
    <name evidence="1" type="ORF">KIH16_11865</name>
</gene>
<protein>
    <submittedName>
        <fullName evidence="1">MFS transporter</fullName>
    </submittedName>
</protein>